<feature type="transmembrane region" description="Helical" evidence="1">
    <location>
        <begin position="108"/>
        <end position="136"/>
    </location>
</feature>
<sequence length="143" mass="15261">MNPQPEMVRSRQLAWLGVGAALLSMFTTSSAVLQFICLTLGAILFIMSAQRLPADTGAKGLPSRKALIVLLGIAAASFVLRFVLLLAVSTPAPYADYMPETGPRATQFIAANTTFFYLFSVLVMFGATLGAALALFGRKQRTA</sequence>
<dbReference type="Proteomes" id="UP000252167">
    <property type="component" value="Unassembled WGS sequence"/>
</dbReference>
<protein>
    <submittedName>
        <fullName evidence="2">Uncharacterized protein</fullName>
    </submittedName>
</protein>
<evidence type="ECO:0000313" key="3">
    <source>
        <dbReference type="Proteomes" id="UP000252167"/>
    </source>
</evidence>
<comment type="caution">
    <text evidence="2">The sequence shown here is derived from an EMBL/GenBank/DDBJ whole genome shotgun (WGS) entry which is preliminary data.</text>
</comment>
<proteinExistence type="predicted"/>
<accession>A0A365YM26</accession>
<feature type="transmembrane region" description="Helical" evidence="1">
    <location>
        <begin position="67"/>
        <end position="88"/>
    </location>
</feature>
<evidence type="ECO:0000313" key="2">
    <source>
        <dbReference type="EMBL" id="RBM03756.1"/>
    </source>
</evidence>
<dbReference type="RefSeq" id="WP_113606220.1">
    <property type="nucleotide sequence ID" value="NZ_CM125969.1"/>
</dbReference>
<dbReference type="EMBL" id="POAF01000001">
    <property type="protein sequence ID" value="RBM03756.1"/>
    <property type="molecule type" value="Genomic_DNA"/>
</dbReference>
<keyword evidence="1" id="KW-1133">Transmembrane helix</keyword>
<keyword evidence="1" id="KW-0812">Transmembrane</keyword>
<name>A0A365YM26_9MICC</name>
<gene>
    <name evidence="2" type="ORF">C1H84_00140</name>
</gene>
<organism evidence="2 3">
    <name type="scientific">Glutamicibacter soli</name>
    <dbReference type="NCBI Taxonomy" id="453836"/>
    <lineage>
        <taxon>Bacteria</taxon>
        <taxon>Bacillati</taxon>
        <taxon>Actinomycetota</taxon>
        <taxon>Actinomycetes</taxon>
        <taxon>Micrococcales</taxon>
        <taxon>Micrococcaceae</taxon>
        <taxon>Glutamicibacter</taxon>
    </lineage>
</organism>
<keyword evidence="3" id="KW-1185">Reference proteome</keyword>
<keyword evidence="1" id="KW-0472">Membrane</keyword>
<evidence type="ECO:0000256" key="1">
    <source>
        <dbReference type="SAM" id="Phobius"/>
    </source>
</evidence>
<reference evidence="2 3" key="1">
    <citation type="submission" date="2018-01" db="EMBL/GenBank/DDBJ databases">
        <title>Glutamicibacter soli strain NHPC-3 Whole genome sequence and assembly.</title>
        <authorList>
            <person name="Choudhury P."/>
            <person name="Gupta D."/>
            <person name="Sengupta K."/>
            <person name="Jawed A."/>
            <person name="Sultana N."/>
            <person name="Saha P."/>
        </authorList>
    </citation>
    <scope>NUCLEOTIDE SEQUENCE [LARGE SCALE GENOMIC DNA]</scope>
    <source>
        <strain evidence="2 3">NHPC-3</strain>
    </source>
</reference>
<feature type="transmembrane region" description="Helical" evidence="1">
    <location>
        <begin position="20"/>
        <end position="46"/>
    </location>
</feature>
<dbReference type="AlphaFoldDB" id="A0A365YM26"/>